<evidence type="ECO:0000313" key="1">
    <source>
        <dbReference type="EMBL" id="DAE22834.1"/>
    </source>
</evidence>
<protein>
    <submittedName>
        <fullName evidence="1">Uncharacterized protein</fullName>
    </submittedName>
</protein>
<dbReference type="EMBL" id="BK015739">
    <property type="protein sequence ID" value="DAE22834.1"/>
    <property type="molecule type" value="Genomic_DNA"/>
</dbReference>
<sequence>MFCTSNVAKFFYRSNQENIKKYFFKKCYGNKWKLWHKKHVKIPTVVRKHRRNQQ</sequence>
<accession>A0A8S5QV22</accession>
<organism evidence="1">
    <name type="scientific">Siphoviridae sp. ct2hZ16</name>
    <dbReference type="NCBI Taxonomy" id="2826276"/>
    <lineage>
        <taxon>Viruses</taxon>
        <taxon>Duplodnaviria</taxon>
        <taxon>Heunggongvirae</taxon>
        <taxon>Uroviricota</taxon>
        <taxon>Caudoviricetes</taxon>
    </lineage>
</organism>
<proteinExistence type="predicted"/>
<name>A0A8S5QV22_9CAUD</name>
<reference evidence="1" key="1">
    <citation type="journal article" date="2021" name="Proc. Natl. Acad. Sci. U.S.A.">
        <title>A Catalog of Tens of Thousands of Viruses from Human Metagenomes Reveals Hidden Associations with Chronic Diseases.</title>
        <authorList>
            <person name="Tisza M.J."/>
            <person name="Buck C.B."/>
        </authorList>
    </citation>
    <scope>NUCLEOTIDE SEQUENCE</scope>
    <source>
        <strain evidence="1">Ct2hZ16</strain>
    </source>
</reference>